<reference evidence="3" key="1">
    <citation type="submission" date="2021-08" db="EMBL/GenBank/DDBJ databases">
        <title>WGS assembly of Ceratopteris richardii.</title>
        <authorList>
            <person name="Marchant D.B."/>
            <person name="Chen G."/>
            <person name="Jenkins J."/>
            <person name="Shu S."/>
            <person name="Leebens-Mack J."/>
            <person name="Grimwood J."/>
            <person name="Schmutz J."/>
            <person name="Soltis P."/>
            <person name="Soltis D."/>
            <person name="Chen Z.-H."/>
        </authorList>
    </citation>
    <scope>NUCLEOTIDE SEQUENCE</scope>
    <source>
        <strain evidence="3">Whitten #5841</strain>
        <tissue evidence="3">Leaf</tissue>
    </source>
</reference>
<dbReference type="SUPFAM" id="SSF143243">
    <property type="entry name" value="Nqo5-like"/>
    <property type="match status" value="1"/>
</dbReference>
<protein>
    <recommendedName>
        <fullName evidence="2">NADH:ubiquinone oxidoreductase 30kDa subunit domain-containing protein</fullName>
    </recommendedName>
</protein>
<gene>
    <name evidence="3" type="ORF">KP509_25G023300</name>
</gene>
<comment type="similarity">
    <text evidence="1">Belongs to the complex I 30 kDa subunit family.</text>
</comment>
<proteinExistence type="inferred from homology"/>
<dbReference type="EMBL" id="CM035430">
    <property type="protein sequence ID" value="KAH7298009.1"/>
    <property type="molecule type" value="Genomic_DNA"/>
</dbReference>
<dbReference type="GO" id="GO:0008137">
    <property type="term" value="F:NADH dehydrogenase (ubiquinone) activity"/>
    <property type="evidence" value="ECO:0007669"/>
    <property type="project" value="InterPro"/>
</dbReference>
<accession>A0A8T2RND7</accession>
<dbReference type="InterPro" id="IPR037232">
    <property type="entry name" value="NADH_quin_OxRdtase_su_C/D-like"/>
</dbReference>
<comment type="caution">
    <text evidence="3">The sequence shown here is derived from an EMBL/GenBank/DDBJ whole genome shotgun (WGS) entry which is preliminary data.</text>
</comment>
<dbReference type="AlphaFoldDB" id="A0A8T2RND7"/>
<dbReference type="InterPro" id="IPR001268">
    <property type="entry name" value="NADH_UbQ_OxRdtase_30kDa_su"/>
</dbReference>
<evidence type="ECO:0000313" key="4">
    <source>
        <dbReference type="Proteomes" id="UP000825935"/>
    </source>
</evidence>
<dbReference type="OrthoDB" id="528621at2759"/>
<organism evidence="3 4">
    <name type="scientific">Ceratopteris richardii</name>
    <name type="common">Triangle waterfern</name>
    <dbReference type="NCBI Taxonomy" id="49495"/>
    <lineage>
        <taxon>Eukaryota</taxon>
        <taxon>Viridiplantae</taxon>
        <taxon>Streptophyta</taxon>
        <taxon>Embryophyta</taxon>
        <taxon>Tracheophyta</taxon>
        <taxon>Polypodiopsida</taxon>
        <taxon>Polypodiidae</taxon>
        <taxon>Polypodiales</taxon>
        <taxon>Pteridineae</taxon>
        <taxon>Pteridaceae</taxon>
        <taxon>Parkerioideae</taxon>
        <taxon>Ceratopteris</taxon>
    </lineage>
</organism>
<dbReference type="OMA" id="YTQVKYD"/>
<dbReference type="Proteomes" id="UP000825935">
    <property type="component" value="Chromosome 25"/>
</dbReference>
<sequence length="199" mass="23255">MPEEPTSKRHLFIRTCNLLESFAIVLLVPKRIHRVESKKQESTFYVTPDHPYEILLFFRCHINTRFGVSIDICGVDCPSQEQRLRVLYQLPTTQYNSCIRIKIGVNEITIVSSVISISPSAGRWEREVWDTSGVRFSNYHGLRRILTDYGFEGHPLRKDFPLSGYVEVRYDDLEKCVVYELIEMAQEFRYSDLASPWQA</sequence>
<keyword evidence="4" id="KW-1185">Reference proteome</keyword>
<evidence type="ECO:0000256" key="1">
    <source>
        <dbReference type="ARBA" id="ARBA00007569"/>
    </source>
</evidence>
<dbReference type="Gene3D" id="3.30.460.80">
    <property type="entry name" value="NADH:ubiquinone oxidoreductase, 30kDa subunit"/>
    <property type="match status" value="1"/>
</dbReference>
<feature type="domain" description="NADH:ubiquinone oxidoreductase 30kDa subunit" evidence="2">
    <location>
        <begin position="45"/>
        <end position="165"/>
    </location>
</feature>
<evidence type="ECO:0000313" key="3">
    <source>
        <dbReference type="EMBL" id="KAH7298009.1"/>
    </source>
</evidence>
<dbReference type="PANTHER" id="PTHR10884">
    <property type="entry name" value="NADH DEHYDROGENASE UBIQUINONE IRON-SULFUR PROTEIN 3"/>
    <property type="match status" value="1"/>
</dbReference>
<name>A0A8T2RND7_CERRI</name>
<dbReference type="PANTHER" id="PTHR10884:SF14">
    <property type="entry name" value="NADH DEHYDROGENASE [UBIQUINONE] IRON-SULFUR PROTEIN 3, MITOCHONDRIAL"/>
    <property type="match status" value="1"/>
</dbReference>
<dbReference type="Pfam" id="PF00329">
    <property type="entry name" value="Complex1_30kDa"/>
    <property type="match status" value="1"/>
</dbReference>
<evidence type="ECO:0000259" key="2">
    <source>
        <dbReference type="Pfam" id="PF00329"/>
    </source>
</evidence>